<evidence type="ECO:0000259" key="1">
    <source>
        <dbReference type="Pfam" id="PF14214"/>
    </source>
</evidence>
<reference evidence="2 3" key="1">
    <citation type="submission" date="2017-10" db="EMBL/GenBank/DDBJ databases">
        <title>Development of genomic resources for the powdery mildew, Erysiphe pulchra.</title>
        <authorList>
            <person name="Wadl P.A."/>
            <person name="Mack B.M."/>
            <person name="Moore G."/>
            <person name="Beltz S.B."/>
        </authorList>
    </citation>
    <scope>NUCLEOTIDE SEQUENCE [LARGE SCALE GENOMIC DNA]</scope>
    <source>
        <strain evidence="2">Cflorida</strain>
    </source>
</reference>
<dbReference type="STRING" id="225359.A0A2S4PJE6"/>
<dbReference type="PANTHER" id="PTHR45786">
    <property type="entry name" value="DNA BINDING PROTEIN-LIKE"/>
    <property type="match status" value="1"/>
</dbReference>
<feature type="domain" description="Helitron helicase-like" evidence="1">
    <location>
        <begin position="62"/>
        <end position="198"/>
    </location>
</feature>
<evidence type="ECO:0000313" key="2">
    <source>
        <dbReference type="EMBL" id="POS82148.1"/>
    </source>
</evidence>
<dbReference type="OrthoDB" id="4332274at2759"/>
<accession>A0A2S4PJE6</accession>
<dbReference type="PANTHER" id="PTHR45786:SF74">
    <property type="entry name" value="ATP-DEPENDENT DNA HELICASE"/>
    <property type="match status" value="1"/>
</dbReference>
<keyword evidence="3" id="KW-1185">Reference proteome</keyword>
<evidence type="ECO:0000313" key="3">
    <source>
        <dbReference type="Proteomes" id="UP000237438"/>
    </source>
</evidence>
<name>A0A2S4PJE6_9PEZI</name>
<sequence>MVEEIAAALPMDGEQSEKSFRDIVFIQSNDNEEDRRLKAVHYNHPLYMALAYPLLFPHGETDANSVVEMERLECIKTHQEELCVDMYKNVQGIIALDPNEGDFSRQLGDSSDIGQRVILPSTHLGCDHHMRMLYLNSVAIMRELGKPSLFVMFTANPKWLEILENLAENSEAINDPGLLAMVFHKKQQSMLHDLCTHFGTYR</sequence>
<organism evidence="2 3">
    <name type="scientific">Erysiphe pulchra</name>
    <dbReference type="NCBI Taxonomy" id="225359"/>
    <lineage>
        <taxon>Eukaryota</taxon>
        <taxon>Fungi</taxon>
        <taxon>Dikarya</taxon>
        <taxon>Ascomycota</taxon>
        <taxon>Pezizomycotina</taxon>
        <taxon>Leotiomycetes</taxon>
        <taxon>Erysiphales</taxon>
        <taxon>Erysiphaceae</taxon>
        <taxon>Erysiphe</taxon>
    </lineage>
</organism>
<dbReference type="Pfam" id="PF14214">
    <property type="entry name" value="Helitron_like_N"/>
    <property type="match status" value="1"/>
</dbReference>
<comment type="caution">
    <text evidence="2">The sequence shown here is derived from an EMBL/GenBank/DDBJ whole genome shotgun (WGS) entry which is preliminary data.</text>
</comment>
<dbReference type="AlphaFoldDB" id="A0A2S4PJE6"/>
<dbReference type="Proteomes" id="UP000237438">
    <property type="component" value="Unassembled WGS sequence"/>
</dbReference>
<dbReference type="EMBL" id="PEDP01003973">
    <property type="protein sequence ID" value="POS82148.1"/>
    <property type="molecule type" value="Genomic_DNA"/>
</dbReference>
<proteinExistence type="predicted"/>
<feature type="non-terminal residue" evidence="2">
    <location>
        <position position="202"/>
    </location>
</feature>
<dbReference type="InterPro" id="IPR025476">
    <property type="entry name" value="Helitron_helicase-like"/>
</dbReference>
<gene>
    <name evidence="2" type="ORF">EPUL_006105</name>
</gene>
<protein>
    <recommendedName>
        <fullName evidence="1">Helitron helicase-like domain-containing protein</fullName>
    </recommendedName>
</protein>